<gene>
    <name evidence="3" type="ORF">METZ01_LOCUS220657</name>
</gene>
<sequence length="295" mass="31755">RNNGDETFTDVTKNRQPPSGVPLFNVGDANGVCLGDIDNDGDVDVYFPNADQGNRLIRNDLHETGAAQFTDITIASGTGDMGGARGCTMADYDNDGYLDIYVNNGGLSNVLFNDITDPDFSPFVQFYVAVEPGHNVLYWNNGDGTFTDVTESANADAYNVGVGVASGDVNGDGFPDIIATGRSHYTNGKLISQQQHNWLLLNQGNDNNWVQVKLTGTKSNRSAFNARVTVTSGDHVVTRELYSATGYNSVDDPALIFGLGDRNEIDSVEVIWPSGTLQRVDDVSPGQTLTITEPE</sequence>
<dbReference type="InterPro" id="IPR027039">
    <property type="entry name" value="Crtac1"/>
</dbReference>
<dbReference type="InterPro" id="IPR013517">
    <property type="entry name" value="FG-GAP"/>
</dbReference>
<dbReference type="SUPFAM" id="SSF69318">
    <property type="entry name" value="Integrin alpha N-terminal domain"/>
    <property type="match status" value="1"/>
</dbReference>
<dbReference type="AlphaFoldDB" id="A0A382FZU2"/>
<evidence type="ECO:0000313" key="3">
    <source>
        <dbReference type="EMBL" id="SVB67803.1"/>
    </source>
</evidence>
<feature type="non-terminal residue" evidence="3">
    <location>
        <position position="1"/>
    </location>
</feature>
<reference evidence="3" key="1">
    <citation type="submission" date="2018-05" db="EMBL/GenBank/DDBJ databases">
        <authorList>
            <person name="Lanie J.A."/>
            <person name="Ng W.-L."/>
            <person name="Kazmierczak K.M."/>
            <person name="Andrzejewski T.M."/>
            <person name="Davidsen T.M."/>
            <person name="Wayne K.J."/>
            <person name="Tettelin H."/>
            <person name="Glass J.I."/>
            <person name="Rusch D."/>
            <person name="Podicherti R."/>
            <person name="Tsui H.-C.T."/>
            <person name="Winkler M.E."/>
        </authorList>
    </citation>
    <scope>NUCLEOTIDE SEQUENCE</scope>
</reference>
<feature type="domain" description="ASPIC/UnbV" evidence="2">
    <location>
        <begin position="223"/>
        <end position="290"/>
    </location>
</feature>
<evidence type="ECO:0000256" key="1">
    <source>
        <dbReference type="ARBA" id="ARBA00022729"/>
    </source>
</evidence>
<accession>A0A382FZU2</accession>
<proteinExistence type="predicted"/>
<name>A0A382FZU2_9ZZZZ</name>
<dbReference type="InterPro" id="IPR028994">
    <property type="entry name" value="Integrin_alpha_N"/>
</dbReference>
<dbReference type="PANTHER" id="PTHR16026:SF0">
    <property type="entry name" value="CARTILAGE ACIDIC PROTEIN 1"/>
    <property type="match status" value="1"/>
</dbReference>
<dbReference type="EMBL" id="UINC01052455">
    <property type="protein sequence ID" value="SVB67803.1"/>
    <property type="molecule type" value="Genomic_DNA"/>
</dbReference>
<dbReference type="InterPro" id="IPR011519">
    <property type="entry name" value="UnbV_ASPIC"/>
</dbReference>
<organism evidence="3">
    <name type="scientific">marine metagenome</name>
    <dbReference type="NCBI Taxonomy" id="408172"/>
    <lineage>
        <taxon>unclassified sequences</taxon>
        <taxon>metagenomes</taxon>
        <taxon>ecological metagenomes</taxon>
    </lineage>
</organism>
<dbReference type="Gene3D" id="2.130.10.130">
    <property type="entry name" value="Integrin alpha, N-terminal"/>
    <property type="match status" value="1"/>
</dbReference>
<keyword evidence="1" id="KW-0732">Signal</keyword>
<evidence type="ECO:0000259" key="2">
    <source>
        <dbReference type="Pfam" id="PF07593"/>
    </source>
</evidence>
<protein>
    <recommendedName>
        <fullName evidence="2">ASPIC/UnbV domain-containing protein</fullName>
    </recommendedName>
</protein>
<dbReference type="Pfam" id="PF07593">
    <property type="entry name" value="UnbV_ASPIC"/>
    <property type="match status" value="1"/>
</dbReference>
<dbReference type="Pfam" id="PF13517">
    <property type="entry name" value="FG-GAP_3"/>
    <property type="match status" value="2"/>
</dbReference>
<dbReference type="PANTHER" id="PTHR16026">
    <property type="entry name" value="CARTILAGE ACIDIC PROTEIN 1"/>
    <property type="match status" value="1"/>
</dbReference>